<evidence type="ECO:0000313" key="1">
    <source>
        <dbReference type="EMBL" id="MCY0791946.1"/>
    </source>
</evidence>
<proteinExistence type="predicted"/>
<gene>
    <name evidence="1" type="ORF">N0392_19995</name>
</gene>
<dbReference type="Gene3D" id="1.10.3210.10">
    <property type="entry name" value="Hypothetical protein af1432"/>
    <property type="match status" value="1"/>
</dbReference>
<dbReference type="RefSeq" id="WP_267785938.1">
    <property type="nucleotide sequence ID" value="NZ_JAPNMI010000019.1"/>
</dbReference>
<dbReference type="GO" id="GO:0016787">
    <property type="term" value="F:hydrolase activity"/>
    <property type="evidence" value="ECO:0007669"/>
    <property type="project" value="UniProtKB-KW"/>
</dbReference>
<organism evidence="1 2">
    <name type="scientific">Morganella morganii</name>
    <name type="common">Proteus morganii</name>
    <dbReference type="NCBI Taxonomy" id="582"/>
    <lineage>
        <taxon>Bacteria</taxon>
        <taxon>Pseudomonadati</taxon>
        <taxon>Pseudomonadota</taxon>
        <taxon>Gammaproteobacteria</taxon>
        <taxon>Enterobacterales</taxon>
        <taxon>Morganellaceae</taxon>
        <taxon>Morganella</taxon>
    </lineage>
</organism>
<dbReference type="SUPFAM" id="SSF109604">
    <property type="entry name" value="HD-domain/PDEase-like"/>
    <property type="match status" value="1"/>
</dbReference>
<accession>A0A9Q4CTW7</accession>
<reference evidence="1" key="1">
    <citation type="submission" date="2022-08" db="EMBL/GenBank/DDBJ databases">
        <authorList>
            <person name="Dale J.L."/>
        </authorList>
    </citation>
    <scope>NUCLEOTIDE SEQUENCE</scope>
    <source>
        <strain evidence="1">2022EL-00758</strain>
    </source>
</reference>
<name>A0A9Q4CTW7_MORMO</name>
<dbReference type="AlphaFoldDB" id="A0A9Q4CTW7"/>
<dbReference type="EMBL" id="JAPNMI010000019">
    <property type="protein sequence ID" value="MCY0791946.1"/>
    <property type="molecule type" value="Genomic_DNA"/>
</dbReference>
<keyword evidence="1" id="KW-0378">Hydrolase</keyword>
<comment type="caution">
    <text evidence="1">The sequence shown here is derived from an EMBL/GenBank/DDBJ whole genome shotgun (WGS) entry which is preliminary data.</text>
</comment>
<evidence type="ECO:0000313" key="2">
    <source>
        <dbReference type="Proteomes" id="UP001076655"/>
    </source>
</evidence>
<sequence>MSYIATSTGKHIDFVNITPDQICIEDIARGLSNECRFAGQLESFYSVAQHSVYVSQIVPPEYALEALLHDAAEAYIKDIPSPLKAMLLDYKAVEKRIEAFIREKFGLPPVMTVDVHYADLVMLATEKRDLEIDPDNHWPMLDSVPPHDDIIIQPLTTPQAYHQFMARFEMLIMLNTHYQMVLSYP</sequence>
<protein>
    <submittedName>
        <fullName evidence="1">HD family hydrolase</fullName>
    </submittedName>
</protein>
<dbReference type="Proteomes" id="UP001076655">
    <property type="component" value="Unassembled WGS sequence"/>
</dbReference>